<accession>A0A1W7D0W3</accession>
<reference evidence="2 3" key="1">
    <citation type="submission" date="2017-05" db="EMBL/GenBank/DDBJ databases">
        <title>Complete genome sequence of Streptomyces sp. SCSIO 03032 revealed the diverse biosynthetic pathways for its bioactive secondary metabolites.</title>
        <authorList>
            <person name="Ma L."/>
            <person name="Zhu Y."/>
            <person name="Zhang W."/>
            <person name="Zhang G."/>
            <person name="Tian X."/>
            <person name="Zhang S."/>
            <person name="Zhang C."/>
        </authorList>
    </citation>
    <scope>NUCLEOTIDE SEQUENCE [LARGE SCALE GENOMIC DNA]</scope>
    <source>
        <strain evidence="2 3">SCSIO 03032</strain>
    </source>
</reference>
<dbReference type="Proteomes" id="UP000194218">
    <property type="component" value="Chromosome"/>
</dbReference>
<protein>
    <submittedName>
        <fullName evidence="2">Uncharacterized protein</fullName>
    </submittedName>
</protein>
<dbReference type="EMBL" id="CP021121">
    <property type="protein sequence ID" value="ARQ70713.1"/>
    <property type="molecule type" value="Genomic_DNA"/>
</dbReference>
<sequence length="66" mass="6405">MSFSPRGSDRRGGPGRAVRGGVGGLAPVGGREAGGRPEGARRCHGGCAAGGTGVPGNGRARPPRGR</sequence>
<feature type="region of interest" description="Disordered" evidence="1">
    <location>
        <begin position="1"/>
        <end position="66"/>
    </location>
</feature>
<feature type="compositionally biased region" description="Gly residues" evidence="1">
    <location>
        <begin position="47"/>
        <end position="56"/>
    </location>
</feature>
<evidence type="ECO:0000313" key="3">
    <source>
        <dbReference type="Proteomes" id="UP000194218"/>
    </source>
</evidence>
<feature type="compositionally biased region" description="Gly residues" evidence="1">
    <location>
        <begin position="14"/>
        <end position="27"/>
    </location>
</feature>
<proteinExistence type="predicted"/>
<evidence type="ECO:0000313" key="2">
    <source>
        <dbReference type="EMBL" id="ARQ70713.1"/>
    </source>
</evidence>
<organism evidence="2 3">
    <name type="scientific">Streptomyces marincola</name>
    <dbReference type="NCBI Taxonomy" id="2878388"/>
    <lineage>
        <taxon>Bacteria</taxon>
        <taxon>Bacillati</taxon>
        <taxon>Actinomycetota</taxon>
        <taxon>Actinomycetes</taxon>
        <taxon>Kitasatosporales</taxon>
        <taxon>Streptomycetaceae</taxon>
        <taxon>Streptomyces</taxon>
    </lineage>
</organism>
<keyword evidence="3" id="KW-1185">Reference proteome</keyword>
<evidence type="ECO:0000256" key="1">
    <source>
        <dbReference type="SAM" id="MobiDB-lite"/>
    </source>
</evidence>
<dbReference type="AlphaFoldDB" id="A0A1W7D0W3"/>
<gene>
    <name evidence="2" type="ORF">CAG99_19395</name>
</gene>
<dbReference type="KEGG" id="smao:CAG99_19395"/>
<name>A0A1W7D0W3_9ACTN</name>